<evidence type="ECO:0000313" key="2">
    <source>
        <dbReference type="Proteomes" id="UP000663193"/>
    </source>
</evidence>
<evidence type="ECO:0000313" key="1">
    <source>
        <dbReference type="EMBL" id="QRC90206.1"/>
    </source>
</evidence>
<feature type="non-terminal residue" evidence="1">
    <location>
        <position position="1"/>
    </location>
</feature>
<proteinExistence type="predicted"/>
<accession>A0A7U2ENP2</accession>
<protein>
    <submittedName>
        <fullName evidence="1">Uncharacterized protein</fullName>
    </submittedName>
</protein>
<keyword evidence="2" id="KW-1185">Reference proteome</keyword>
<sequence>YFLEHISLDLISIVNAEYRASPPLQSSHFLNTTNSAGYHILPILDRDVEYKISDQVLRLLEMLTDKGLRDLFSLHAILDELERLMQAESRAKALIKPNLASDLWQRSISLSIFTSFISSSLGRRRSRALSKSRVHDTRPIMIRPSVYGVLSTIFTINFRTPQLSKVGYPKGGTFSIKTSSLSNVMSRSYSQVCFTTSQSFSQIHTYDCFSS</sequence>
<name>A0A7U2ENP2_PHANO</name>
<gene>
    <name evidence="1" type="ORF">JI435_306680</name>
</gene>
<dbReference type="Proteomes" id="UP000663193">
    <property type="component" value="Chromosome 1"/>
</dbReference>
<reference evidence="2" key="1">
    <citation type="journal article" date="2021" name="BMC Genomics">
        <title>Chromosome-level genome assembly and manually-curated proteome of model necrotroph Parastagonospora nodorum Sn15 reveals a genome-wide trove of candidate effector homologs, and redundancy of virulence-related functions within an accessory chromosome.</title>
        <authorList>
            <person name="Bertazzoni S."/>
            <person name="Jones D.A.B."/>
            <person name="Phan H.T."/>
            <person name="Tan K.-C."/>
            <person name="Hane J.K."/>
        </authorList>
    </citation>
    <scope>NUCLEOTIDE SEQUENCE [LARGE SCALE GENOMIC DNA]</scope>
    <source>
        <strain evidence="2">SN15 / ATCC MYA-4574 / FGSC 10173)</strain>
    </source>
</reference>
<dbReference type="AlphaFoldDB" id="A0A7U2ENP2"/>
<dbReference type="OrthoDB" id="3797658at2759"/>
<dbReference type="EMBL" id="CP069023">
    <property type="protein sequence ID" value="QRC90206.1"/>
    <property type="molecule type" value="Genomic_DNA"/>
</dbReference>
<dbReference type="VEuPathDB" id="FungiDB:JI435_306680"/>
<organism evidence="1 2">
    <name type="scientific">Phaeosphaeria nodorum (strain SN15 / ATCC MYA-4574 / FGSC 10173)</name>
    <name type="common">Glume blotch fungus</name>
    <name type="synonym">Parastagonospora nodorum</name>
    <dbReference type="NCBI Taxonomy" id="321614"/>
    <lineage>
        <taxon>Eukaryota</taxon>
        <taxon>Fungi</taxon>
        <taxon>Dikarya</taxon>
        <taxon>Ascomycota</taxon>
        <taxon>Pezizomycotina</taxon>
        <taxon>Dothideomycetes</taxon>
        <taxon>Pleosporomycetidae</taxon>
        <taxon>Pleosporales</taxon>
        <taxon>Pleosporineae</taxon>
        <taxon>Phaeosphaeriaceae</taxon>
        <taxon>Parastagonospora</taxon>
    </lineage>
</organism>